<dbReference type="Pfam" id="PF01710">
    <property type="entry name" value="HTH_Tnp_IS630"/>
    <property type="match status" value="1"/>
</dbReference>
<protein>
    <recommendedName>
        <fullName evidence="1">Transposase Synechocystis PCC 6803 domain-containing protein</fullName>
    </recommendedName>
</protein>
<proteinExistence type="predicted"/>
<organism evidence="2">
    <name type="scientific">Planktothricoides sp. SpSt-374</name>
    <dbReference type="NCBI Taxonomy" id="2282167"/>
    <lineage>
        <taxon>Bacteria</taxon>
        <taxon>Bacillati</taxon>
        <taxon>Cyanobacteriota</taxon>
        <taxon>Cyanophyceae</taxon>
        <taxon>Oscillatoriophycideae</taxon>
        <taxon>Oscillatoriales</taxon>
        <taxon>Oscillatoriaceae</taxon>
        <taxon>Planktothricoides</taxon>
    </lineage>
</organism>
<dbReference type="AlphaFoldDB" id="A0A7C3ZUF8"/>
<sequence length="58" mass="6957">MDYQALETDVSENPSDRLIDRAKKFGVRLSTIHYAFKVLNIRRKKRTSLSRKRPRRTH</sequence>
<reference evidence="2" key="1">
    <citation type="journal article" date="2020" name="mSystems">
        <title>Genome- and Community-Level Interaction Insights into Carbon Utilization and Element Cycling Functions of Hydrothermarchaeota in Hydrothermal Sediment.</title>
        <authorList>
            <person name="Zhou Z."/>
            <person name="Liu Y."/>
            <person name="Xu W."/>
            <person name="Pan J."/>
            <person name="Luo Z.H."/>
            <person name="Li M."/>
        </authorList>
    </citation>
    <scope>NUCLEOTIDE SEQUENCE [LARGE SCALE GENOMIC DNA]</scope>
    <source>
        <strain evidence="2">SpSt-374</strain>
    </source>
</reference>
<comment type="caution">
    <text evidence="2">The sequence shown here is derived from an EMBL/GenBank/DDBJ whole genome shotgun (WGS) entry which is preliminary data.</text>
</comment>
<evidence type="ECO:0000259" key="1">
    <source>
        <dbReference type="Pfam" id="PF01710"/>
    </source>
</evidence>
<evidence type="ECO:0000313" key="2">
    <source>
        <dbReference type="EMBL" id="HGG01546.1"/>
    </source>
</evidence>
<accession>A0A7C3ZUF8</accession>
<dbReference type="InterPro" id="IPR002622">
    <property type="entry name" value="Transposase_14"/>
</dbReference>
<gene>
    <name evidence="2" type="ORF">ENR15_13080</name>
</gene>
<feature type="domain" description="Transposase Synechocystis PCC 6803" evidence="1">
    <location>
        <begin position="2"/>
        <end position="56"/>
    </location>
</feature>
<dbReference type="EMBL" id="DSPX01000130">
    <property type="protein sequence ID" value="HGG01546.1"/>
    <property type="molecule type" value="Genomic_DNA"/>
</dbReference>
<name>A0A7C3ZUF8_9CYAN</name>